<protein>
    <submittedName>
        <fullName evidence="2">Uncharacterized protein</fullName>
    </submittedName>
</protein>
<gene>
    <name evidence="2" type="ORF">COCNU_11G000670</name>
</gene>
<reference evidence="2" key="1">
    <citation type="journal article" date="2017" name="Gigascience">
        <title>The genome draft of coconut (Cocos nucifera).</title>
        <authorList>
            <person name="Xiao Y."/>
            <person name="Xu P."/>
            <person name="Fan H."/>
            <person name="Baudouin L."/>
            <person name="Xia W."/>
            <person name="Bocs S."/>
            <person name="Xu J."/>
            <person name="Li Q."/>
            <person name="Guo A."/>
            <person name="Zhou L."/>
            <person name="Li J."/>
            <person name="Wu Y."/>
            <person name="Ma Z."/>
            <person name="Armero A."/>
            <person name="Issali A.E."/>
            <person name="Liu N."/>
            <person name="Peng M."/>
            <person name="Yang Y."/>
        </authorList>
    </citation>
    <scope>NUCLEOTIDE SEQUENCE</scope>
    <source>
        <tissue evidence="2">Spear leaf of Hainan Tall coconut</tissue>
    </source>
</reference>
<evidence type="ECO:0000313" key="2">
    <source>
        <dbReference type="EMBL" id="KAG1363240.1"/>
    </source>
</evidence>
<evidence type="ECO:0000313" key="3">
    <source>
        <dbReference type="Proteomes" id="UP000797356"/>
    </source>
</evidence>
<feature type="region of interest" description="Disordered" evidence="1">
    <location>
        <begin position="37"/>
        <end position="88"/>
    </location>
</feature>
<sequence length="88" mass="9547">MGMGEAQSTSILNLLEDCTMEECLHIADLAMAQMRGMEAGPAQPKCAWPSEFDVGRMQEKPKSKEKGSLEGKKSRSSAVKAKDPDMAD</sequence>
<feature type="compositionally biased region" description="Basic and acidic residues" evidence="1">
    <location>
        <begin position="53"/>
        <end position="73"/>
    </location>
</feature>
<dbReference type="Proteomes" id="UP000797356">
    <property type="component" value="Chromosome 11"/>
</dbReference>
<dbReference type="EMBL" id="CM017882">
    <property type="protein sequence ID" value="KAG1363240.1"/>
    <property type="molecule type" value="Genomic_DNA"/>
</dbReference>
<dbReference type="AlphaFoldDB" id="A0A8K0INH1"/>
<keyword evidence="3" id="KW-1185">Reference proteome</keyword>
<name>A0A8K0INH1_COCNU</name>
<proteinExistence type="predicted"/>
<comment type="caution">
    <text evidence="2">The sequence shown here is derived from an EMBL/GenBank/DDBJ whole genome shotgun (WGS) entry which is preliminary data.</text>
</comment>
<evidence type="ECO:0000256" key="1">
    <source>
        <dbReference type="SAM" id="MobiDB-lite"/>
    </source>
</evidence>
<organism evidence="2 3">
    <name type="scientific">Cocos nucifera</name>
    <name type="common">Coconut palm</name>
    <dbReference type="NCBI Taxonomy" id="13894"/>
    <lineage>
        <taxon>Eukaryota</taxon>
        <taxon>Viridiplantae</taxon>
        <taxon>Streptophyta</taxon>
        <taxon>Embryophyta</taxon>
        <taxon>Tracheophyta</taxon>
        <taxon>Spermatophyta</taxon>
        <taxon>Magnoliopsida</taxon>
        <taxon>Liliopsida</taxon>
        <taxon>Arecaceae</taxon>
        <taxon>Arecoideae</taxon>
        <taxon>Cocoseae</taxon>
        <taxon>Attaleinae</taxon>
        <taxon>Cocos</taxon>
    </lineage>
</organism>
<accession>A0A8K0INH1</accession>
<reference evidence="2" key="2">
    <citation type="submission" date="2019-07" db="EMBL/GenBank/DDBJ databases">
        <authorList>
            <person name="Yang Y."/>
            <person name="Bocs S."/>
            <person name="Baudouin L."/>
        </authorList>
    </citation>
    <scope>NUCLEOTIDE SEQUENCE</scope>
    <source>
        <tissue evidence="2">Spear leaf of Hainan Tall coconut</tissue>
    </source>
</reference>